<evidence type="ECO:0000313" key="2">
    <source>
        <dbReference type="EMBL" id="GMN47900.1"/>
    </source>
</evidence>
<dbReference type="CDD" id="cd00303">
    <property type="entry name" value="retropepsin_like"/>
    <property type="match status" value="1"/>
</dbReference>
<dbReference type="Proteomes" id="UP001187192">
    <property type="component" value="Unassembled WGS sequence"/>
</dbReference>
<dbReference type="PANTHER" id="PTHR33240:SF8">
    <property type="entry name" value="OS03G0439900 PROTEIN"/>
    <property type="match status" value="1"/>
</dbReference>
<protein>
    <submittedName>
        <fullName evidence="2">Uncharacterized protein</fullName>
    </submittedName>
</protein>
<accession>A0AA88A8Y1</accession>
<reference evidence="2" key="1">
    <citation type="submission" date="2023-07" db="EMBL/GenBank/DDBJ databases">
        <title>draft genome sequence of fig (Ficus carica).</title>
        <authorList>
            <person name="Takahashi T."/>
            <person name="Nishimura K."/>
        </authorList>
    </citation>
    <scope>NUCLEOTIDE SEQUENCE</scope>
</reference>
<feature type="region of interest" description="Disordered" evidence="1">
    <location>
        <begin position="62"/>
        <end position="85"/>
    </location>
</feature>
<evidence type="ECO:0000313" key="3">
    <source>
        <dbReference type="Proteomes" id="UP001187192"/>
    </source>
</evidence>
<proteinExistence type="predicted"/>
<sequence length="498" mass="55833">MPGPRPLPVREHRRGGSASTPRWSRPTSTSLTKCLVGDCSEIHRQSGQIALRETKTRVWGENNYPSRAVPAARQNPGPDNRTDEPEQEHILHTIFGGTATGDTASSRRSYAHEARWFARGEYINMAKHISKICRQDSTPITFTDDEVNRLLHPYNDALIGEIRVADNVIRRVLVDNGSSAGIMFMDAFSRLRIRGAVLTPAQTPLYGFAGECVRTAGTVRLLVTIGDGPERVTQMVEFIVVDRPSVYNVILGRPTLNALKAVVSTYHLAMKFPTGSGVGVFWGNQEGARKCYMEAVNKVCRKALAPITVAAIFTMDEIEDPCGEVKRLSDLDSRIPEEEIRAHPVEDLGLVSFPIERLDQPRIERKEQVLCSENATTWIDPIVRYLTESQLPENREEARRIKNTSARYTLINGKLYRRGHSALYQRCVPRPGIDRQEVSEQNPTSALTNKLLWFPDHGVRSHDWALTERRCPSRTPHLPLQTNSCGSRTTELGLMIGH</sequence>
<comment type="caution">
    <text evidence="2">The sequence shown here is derived from an EMBL/GenBank/DDBJ whole genome shotgun (WGS) entry which is preliminary data.</text>
</comment>
<dbReference type="EMBL" id="BTGU01000026">
    <property type="protein sequence ID" value="GMN47900.1"/>
    <property type="molecule type" value="Genomic_DNA"/>
</dbReference>
<dbReference type="AlphaFoldDB" id="A0AA88A8Y1"/>
<feature type="compositionally biased region" description="Low complexity" evidence="1">
    <location>
        <begin position="19"/>
        <end position="30"/>
    </location>
</feature>
<organism evidence="2 3">
    <name type="scientific">Ficus carica</name>
    <name type="common">Common fig</name>
    <dbReference type="NCBI Taxonomy" id="3494"/>
    <lineage>
        <taxon>Eukaryota</taxon>
        <taxon>Viridiplantae</taxon>
        <taxon>Streptophyta</taxon>
        <taxon>Embryophyta</taxon>
        <taxon>Tracheophyta</taxon>
        <taxon>Spermatophyta</taxon>
        <taxon>Magnoliopsida</taxon>
        <taxon>eudicotyledons</taxon>
        <taxon>Gunneridae</taxon>
        <taxon>Pentapetalae</taxon>
        <taxon>rosids</taxon>
        <taxon>fabids</taxon>
        <taxon>Rosales</taxon>
        <taxon>Moraceae</taxon>
        <taxon>Ficeae</taxon>
        <taxon>Ficus</taxon>
    </lineage>
</organism>
<gene>
    <name evidence="2" type="ORF">TIFTF001_017086</name>
</gene>
<dbReference type="PANTHER" id="PTHR33240">
    <property type="entry name" value="OS08G0508500 PROTEIN"/>
    <property type="match status" value="1"/>
</dbReference>
<evidence type="ECO:0000256" key="1">
    <source>
        <dbReference type="SAM" id="MobiDB-lite"/>
    </source>
</evidence>
<name>A0AA88A8Y1_FICCA</name>
<keyword evidence="3" id="KW-1185">Reference proteome</keyword>
<feature type="region of interest" description="Disordered" evidence="1">
    <location>
        <begin position="1"/>
        <end position="30"/>
    </location>
</feature>
<dbReference type="InterPro" id="IPR021109">
    <property type="entry name" value="Peptidase_aspartic_dom_sf"/>
</dbReference>
<dbReference type="Gene3D" id="2.40.70.10">
    <property type="entry name" value="Acid Proteases"/>
    <property type="match status" value="1"/>
</dbReference>